<evidence type="ECO:0000256" key="2">
    <source>
        <dbReference type="SAM" id="SignalP"/>
    </source>
</evidence>
<comment type="caution">
    <text evidence="3">The sequence shown here is derived from an EMBL/GenBank/DDBJ whole genome shotgun (WGS) entry which is preliminary data.</text>
</comment>
<name>A0AA38UFR2_9AGAR</name>
<evidence type="ECO:0000313" key="3">
    <source>
        <dbReference type="EMBL" id="KAJ3839536.1"/>
    </source>
</evidence>
<keyword evidence="4" id="KW-1185">Reference proteome</keyword>
<feature type="region of interest" description="Disordered" evidence="1">
    <location>
        <begin position="103"/>
        <end position="130"/>
    </location>
</feature>
<gene>
    <name evidence="3" type="ORF">F5878DRAFT_114832</name>
</gene>
<organism evidence="3 4">
    <name type="scientific">Lentinula raphanica</name>
    <dbReference type="NCBI Taxonomy" id="153919"/>
    <lineage>
        <taxon>Eukaryota</taxon>
        <taxon>Fungi</taxon>
        <taxon>Dikarya</taxon>
        <taxon>Basidiomycota</taxon>
        <taxon>Agaricomycotina</taxon>
        <taxon>Agaricomycetes</taxon>
        <taxon>Agaricomycetidae</taxon>
        <taxon>Agaricales</taxon>
        <taxon>Marasmiineae</taxon>
        <taxon>Omphalotaceae</taxon>
        <taxon>Lentinula</taxon>
    </lineage>
</organism>
<accession>A0AA38UFR2</accession>
<dbReference type="AlphaFoldDB" id="A0AA38UFR2"/>
<proteinExistence type="predicted"/>
<evidence type="ECO:0000256" key="1">
    <source>
        <dbReference type="SAM" id="MobiDB-lite"/>
    </source>
</evidence>
<feature type="signal peptide" evidence="2">
    <location>
        <begin position="1"/>
        <end position="25"/>
    </location>
</feature>
<feature type="chain" id="PRO_5041250656" description="Secreted protein" evidence="2">
    <location>
        <begin position="26"/>
        <end position="259"/>
    </location>
</feature>
<dbReference type="Proteomes" id="UP001163846">
    <property type="component" value="Unassembled WGS sequence"/>
</dbReference>
<reference evidence="3" key="1">
    <citation type="submission" date="2022-08" db="EMBL/GenBank/DDBJ databases">
        <authorList>
            <consortium name="DOE Joint Genome Institute"/>
            <person name="Min B."/>
            <person name="Riley R."/>
            <person name="Sierra-Patev S."/>
            <person name="Naranjo-Ortiz M."/>
            <person name="Looney B."/>
            <person name="Konkel Z."/>
            <person name="Slot J.C."/>
            <person name="Sakamoto Y."/>
            <person name="Steenwyk J.L."/>
            <person name="Rokas A."/>
            <person name="Carro J."/>
            <person name="Camarero S."/>
            <person name="Ferreira P."/>
            <person name="Molpeceres G."/>
            <person name="Ruiz-Duenas F.J."/>
            <person name="Serrano A."/>
            <person name="Henrissat B."/>
            <person name="Drula E."/>
            <person name="Hughes K.W."/>
            <person name="Mata J.L."/>
            <person name="Ishikawa N.K."/>
            <person name="Vargas-Isla R."/>
            <person name="Ushijima S."/>
            <person name="Smith C.A."/>
            <person name="Ahrendt S."/>
            <person name="Andreopoulos W."/>
            <person name="He G."/>
            <person name="Labutti K."/>
            <person name="Lipzen A."/>
            <person name="Ng V."/>
            <person name="Sandor L."/>
            <person name="Barry K."/>
            <person name="Martinez A.T."/>
            <person name="Xiao Y."/>
            <person name="Gibbons J.G."/>
            <person name="Terashima K."/>
            <person name="Hibbett D.S."/>
            <person name="Grigoriev I.V."/>
        </authorList>
    </citation>
    <scope>NUCLEOTIDE SEQUENCE</scope>
    <source>
        <strain evidence="3">TFB9207</strain>
    </source>
</reference>
<evidence type="ECO:0000313" key="4">
    <source>
        <dbReference type="Proteomes" id="UP001163846"/>
    </source>
</evidence>
<keyword evidence="2" id="KW-0732">Signal</keyword>
<evidence type="ECO:0008006" key="5">
    <source>
        <dbReference type="Google" id="ProtNLM"/>
    </source>
</evidence>
<protein>
    <recommendedName>
        <fullName evidence="5">Secreted protein</fullName>
    </recommendedName>
</protein>
<dbReference type="EMBL" id="MU806122">
    <property type="protein sequence ID" value="KAJ3839536.1"/>
    <property type="molecule type" value="Genomic_DNA"/>
</dbReference>
<sequence length="259" mass="28483">MTHSTKSRGVALVAIAAAVSPSVFAAPASIPPPPLPRTISNPFSIGGSIGQVSGVATLQGHGSEHANLILRRDDGDLTIDDPGYRLDFGQDMTRVTKVSVSLERRAELDPQPSSSSSSTSRGRIPLDKVQENKNRIVDEITKLWKKHEPMGEESGEELVDRLKKDEQTIDAFPPDMEALLKEKHDQNSPSHALQNQQLREYQAKLQEIQVHAVKAARRIYRLQAVPKRADEILKLALENFYMSTVALGNLKGKGDPKLD</sequence>